<sequence length="237" mass="28144">MELNILKSQWDRSITRGYHCSKRFNSKFSQDPDYRWMDPVGFIRNYHMNVTSDKSSPFVSTSCSASMNQTRYGQEMIKRKQFEINAGLIVMDSMLLEDNETCKNSFDALSFERKLVELVEELRLRRNLEAENEKNLKSLMDEKYKMEVEWDEQQRRHSRERNELEQQISLLKRKLEDKVCGSDDEKVKQHIMNKTYSEEIRLLKEELRNATQLTDPSTLITFLLNSKRHGIMIKTAV</sequence>
<gene>
    <name evidence="2" type="primary">AVEN_104594_1</name>
    <name evidence="2" type="ORF">NPIL_394001</name>
</gene>
<proteinExistence type="predicted"/>
<dbReference type="OrthoDB" id="6437114at2759"/>
<evidence type="ECO:0000313" key="3">
    <source>
        <dbReference type="Proteomes" id="UP000887013"/>
    </source>
</evidence>
<reference evidence="2" key="1">
    <citation type="submission" date="2020-08" db="EMBL/GenBank/DDBJ databases">
        <title>Multicomponent nature underlies the extraordinary mechanical properties of spider dragline silk.</title>
        <authorList>
            <person name="Kono N."/>
            <person name="Nakamura H."/>
            <person name="Mori M."/>
            <person name="Yoshida Y."/>
            <person name="Ohtoshi R."/>
            <person name="Malay A.D."/>
            <person name="Moran D.A.P."/>
            <person name="Tomita M."/>
            <person name="Numata K."/>
            <person name="Arakawa K."/>
        </authorList>
    </citation>
    <scope>NUCLEOTIDE SEQUENCE</scope>
</reference>
<keyword evidence="1" id="KW-0175">Coiled coil</keyword>
<dbReference type="Proteomes" id="UP000887013">
    <property type="component" value="Unassembled WGS sequence"/>
</dbReference>
<organism evidence="2 3">
    <name type="scientific">Nephila pilipes</name>
    <name type="common">Giant wood spider</name>
    <name type="synonym">Nephila maculata</name>
    <dbReference type="NCBI Taxonomy" id="299642"/>
    <lineage>
        <taxon>Eukaryota</taxon>
        <taxon>Metazoa</taxon>
        <taxon>Ecdysozoa</taxon>
        <taxon>Arthropoda</taxon>
        <taxon>Chelicerata</taxon>
        <taxon>Arachnida</taxon>
        <taxon>Araneae</taxon>
        <taxon>Araneomorphae</taxon>
        <taxon>Entelegynae</taxon>
        <taxon>Araneoidea</taxon>
        <taxon>Nephilidae</taxon>
        <taxon>Nephila</taxon>
    </lineage>
</organism>
<evidence type="ECO:0000256" key="1">
    <source>
        <dbReference type="SAM" id="Coils"/>
    </source>
</evidence>
<feature type="coiled-coil region" evidence="1">
    <location>
        <begin position="147"/>
        <end position="213"/>
    </location>
</feature>
<dbReference type="AlphaFoldDB" id="A0A8X6UMI9"/>
<comment type="caution">
    <text evidence="2">The sequence shown here is derived from an EMBL/GenBank/DDBJ whole genome shotgun (WGS) entry which is preliminary data.</text>
</comment>
<evidence type="ECO:0000313" key="2">
    <source>
        <dbReference type="EMBL" id="GFU25125.1"/>
    </source>
</evidence>
<accession>A0A8X6UMI9</accession>
<dbReference type="EMBL" id="BMAW01081561">
    <property type="protein sequence ID" value="GFU25125.1"/>
    <property type="molecule type" value="Genomic_DNA"/>
</dbReference>
<protein>
    <submittedName>
        <fullName evidence="2">Uncharacterized protein</fullName>
    </submittedName>
</protein>
<keyword evidence="3" id="KW-1185">Reference proteome</keyword>
<name>A0A8X6UMI9_NEPPI</name>